<evidence type="ECO:0000313" key="4">
    <source>
        <dbReference type="Proteomes" id="UP000053881"/>
    </source>
</evidence>
<keyword evidence="1" id="KW-0812">Transmembrane</keyword>
<reference evidence="3 5" key="1">
    <citation type="submission" date="2015-05" db="EMBL/GenBank/DDBJ databases">
        <title>Comparison of genome.</title>
        <authorList>
            <person name="Zheng Z."/>
            <person name="Sun M."/>
        </authorList>
    </citation>
    <scope>NUCLEOTIDE SEQUENCE [LARGE SCALE GENOMIC DNA]</scope>
    <source>
        <strain evidence="3 5">G25-74</strain>
    </source>
</reference>
<evidence type="ECO:0000313" key="5">
    <source>
        <dbReference type="Proteomes" id="UP000077881"/>
    </source>
</evidence>
<accession>A0A0Q9XXX1</accession>
<name>A0A0Q9XXX1_9BACI</name>
<dbReference type="RefSeq" id="WP_057987973.1">
    <property type="nucleotide sequence ID" value="NZ_JAGGKH010000014.1"/>
</dbReference>
<sequence>MELNRQTKRHHSFLAVVGLISFLLGLFSLAGLNAGLILKTDIIPGFLFYQLPFLGLFLGLIGLFTGKRSRLYAFWGIALNAFILVFITMMFILAWMINVKP</sequence>
<keyword evidence="1" id="KW-1133">Transmembrane helix</keyword>
<organism evidence="2 4">
    <name type="scientific">Lederbergia galactosidilytica</name>
    <dbReference type="NCBI Taxonomy" id="217031"/>
    <lineage>
        <taxon>Bacteria</taxon>
        <taxon>Bacillati</taxon>
        <taxon>Bacillota</taxon>
        <taxon>Bacilli</taxon>
        <taxon>Bacillales</taxon>
        <taxon>Bacillaceae</taxon>
        <taxon>Lederbergia</taxon>
    </lineage>
</organism>
<comment type="caution">
    <text evidence="2">The sequence shown here is derived from an EMBL/GenBank/DDBJ whole genome shotgun (WGS) entry which is preliminary data.</text>
</comment>
<dbReference type="EMBL" id="LGPB01000073">
    <property type="protein sequence ID" value="KRG13616.1"/>
    <property type="molecule type" value="Genomic_DNA"/>
</dbReference>
<dbReference type="Proteomes" id="UP000053881">
    <property type="component" value="Unassembled WGS sequence"/>
</dbReference>
<dbReference type="Proteomes" id="UP000077881">
    <property type="component" value="Unassembled WGS sequence"/>
</dbReference>
<dbReference type="STRING" id="217031.ABB05_15435"/>
<feature type="transmembrane region" description="Helical" evidence="1">
    <location>
        <begin position="42"/>
        <end position="64"/>
    </location>
</feature>
<protein>
    <submittedName>
        <fullName evidence="2">Uncharacterized protein</fullName>
    </submittedName>
</protein>
<gene>
    <name evidence="3" type="ORF">ABB05_15435</name>
    <name evidence="2" type="ORF">ACA29_07950</name>
</gene>
<dbReference type="OrthoDB" id="2905392at2"/>
<evidence type="ECO:0000313" key="3">
    <source>
        <dbReference type="EMBL" id="OAK68471.1"/>
    </source>
</evidence>
<feature type="transmembrane region" description="Helical" evidence="1">
    <location>
        <begin position="71"/>
        <end position="97"/>
    </location>
</feature>
<proteinExistence type="predicted"/>
<evidence type="ECO:0000256" key="1">
    <source>
        <dbReference type="SAM" id="Phobius"/>
    </source>
</evidence>
<dbReference type="EMBL" id="LDJR01000056">
    <property type="protein sequence ID" value="OAK68471.1"/>
    <property type="molecule type" value="Genomic_DNA"/>
</dbReference>
<evidence type="ECO:0000313" key="2">
    <source>
        <dbReference type="EMBL" id="KRG13616.1"/>
    </source>
</evidence>
<keyword evidence="1" id="KW-0472">Membrane</keyword>
<keyword evidence="5" id="KW-1185">Reference proteome</keyword>
<feature type="transmembrane region" description="Helical" evidence="1">
    <location>
        <begin position="12"/>
        <end position="36"/>
    </location>
</feature>
<dbReference type="PATRIC" id="fig|217031.4.peg.2631"/>
<dbReference type="AlphaFoldDB" id="A0A0Q9XXX1"/>
<reference evidence="2 4" key="2">
    <citation type="submission" date="2015-06" db="EMBL/GenBank/DDBJ databases">
        <title>Genome sequencing project of Bacillus galactosidilyticus PL133.</title>
        <authorList>
            <person name="Gaiero J."/>
            <person name="Nicol R."/>
            <person name="Habash M."/>
        </authorList>
    </citation>
    <scope>NUCLEOTIDE SEQUENCE [LARGE SCALE GENOMIC DNA]</scope>
    <source>
        <strain evidence="2 4">PL133</strain>
    </source>
</reference>